<reference evidence="6 7" key="1">
    <citation type="submission" date="2022-03" db="EMBL/GenBank/DDBJ databases">
        <title>Pseudonocardia alaer sp. nov., a novel actinomycete isolated from reed forest soil.</title>
        <authorList>
            <person name="Wang L."/>
        </authorList>
    </citation>
    <scope>NUCLEOTIDE SEQUENCE [LARGE SCALE GENOMIC DNA]</scope>
    <source>
        <strain evidence="6 7">Y-16303</strain>
    </source>
</reference>
<feature type="domain" description="HTH tetR-type" evidence="5">
    <location>
        <begin position="20"/>
        <end position="80"/>
    </location>
</feature>
<dbReference type="Pfam" id="PF02909">
    <property type="entry name" value="TetR_C_1"/>
    <property type="match status" value="1"/>
</dbReference>
<dbReference type="SUPFAM" id="SSF46689">
    <property type="entry name" value="Homeodomain-like"/>
    <property type="match status" value="1"/>
</dbReference>
<dbReference type="InterPro" id="IPR036271">
    <property type="entry name" value="Tet_transcr_reg_TetR-rel_C_sf"/>
</dbReference>
<keyword evidence="7" id="KW-1185">Reference proteome</keyword>
<dbReference type="PROSITE" id="PS50977">
    <property type="entry name" value="HTH_TETR_2"/>
    <property type="match status" value="1"/>
</dbReference>
<accession>A0ABS9TE00</accession>
<dbReference type="PANTHER" id="PTHR30055:SF151">
    <property type="entry name" value="TRANSCRIPTIONAL REGULATORY PROTEIN"/>
    <property type="match status" value="1"/>
</dbReference>
<dbReference type="Gene3D" id="1.10.357.10">
    <property type="entry name" value="Tetracycline Repressor, domain 2"/>
    <property type="match status" value="1"/>
</dbReference>
<feature type="DNA-binding region" description="H-T-H motif" evidence="4">
    <location>
        <begin position="43"/>
        <end position="62"/>
    </location>
</feature>
<evidence type="ECO:0000259" key="5">
    <source>
        <dbReference type="PROSITE" id="PS50977"/>
    </source>
</evidence>
<dbReference type="PANTHER" id="PTHR30055">
    <property type="entry name" value="HTH-TYPE TRANSCRIPTIONAL REGULATOR RUTR"/>
    <property type="match status" value="1"/>
</dbReference>
<gene>
    <name evidence="6" type="ORF">MMF94_13645</name>
</gene>
<sequence>MESEAIWLRPEKSGVGRPAQRSRAEITEAAIRLADRSGLDAVSMRQVAAEIGTGAGSLYRYVDTRDDLIDLMADHICGEYELGTPTGDWLGDLVEVGLQAREIYRRHPWMADLTISHPVVGPNAIEVIEHVLAVLADRPVGDGDKLIAFAMLNAVVASVAQNERSPTDRLAGARRYVAHVAAEGKHPHLAALEFPSPPTEDPFPEILRRLLSGLLT</sequence>
<organism evidence="6 7">
    <name type="scientific">Pseudonocardia alaniniphila</name>
    <dbReference type="NCBI Taxonomy" id="75291"/>
    <lineage>
        <taxon>Bacteria</taxon>
        <taxon>Bacillati</taxon>
        <taxon>Actinomycetota</taxon>
        <taxon>Actinomycetes</taxon>
        <taxon>Pseudonocardiales</taxon>
        <taxon>Pseudonocardiaceae</taxon>
        <taxon>Pseudonocardia</taxon>
    </lineage>
</organism>
<keyword evidence="2 4" id="KW-0238">DNA-binding</keyword>
<evidence type="ECO:0000256" key="3">
    <source>
        <dbReference type="ARBA" id="ARBA00023163"/>
    </source>
</evidence>
<dbReference type="Gene3D" id="1.10.10.60">
    <property type="entry name" value="Homeodomain-like"/>
    <property type="match status" value="1"/>
</dbReference>
<dbReference type="SUPFAM" id="SSF48498">
    <property type="entry name" value="Tetracyclin repressor-like, C-terminal domain"/>
    <property type="match status" value="1"/>
</dbReference>
<keyword evidence="3" id="KW-0804">Transcription</keyword>
<name>A0ABS9TE00_9PSEU</name>
<protein>
    <submittedName>
        <fullName evidence="6">TetR/AcrR family transcriptional regulator</fullName>
    </submittedName>
</protein>
<evidence type="ECO:0000313" key="6">
    <source>
        <dbReference type="EMBL" id="MCH6166727.1"/>
    </source>
</evidence>
<proteinExistence type="predicted"/>
<evidence type="ECO:0000256" key="4">
    <source>
        <dbReference type="PROSITE-ProRule" id="PRU00335"/>
    </source>
</evidence>
<comment type="caution">
    <text evidence="6">The sequence shown here is derived from an EMBL/GenBank/DDBJ whole genome shotgun (WGS) entry which is preliminary data.</text>
</comment>
<evidence type="ECO:0000313" key="7">
    <source>
        <dbReference type="Proteomes" id="UP001299970"/>
    </source>
</evidence>
<dbReference type="Pfam" id="PF00440">
    <property type="entry name" value="TetR_N"/>
    <property type="match status" value="1"/>
</dbReference>
<dbReference type="RefSeq" id="WP_241036747.1">
    <property type="nucleotide sequence ID" value="NZ_BAAAJF010000039.1"/>
</dbReference>
<keyword evidence="1" id="KW-0805">Transcription regulation</keyword>
<evidence type="ECO:0000256" key="2">
    <source>
        <dbReference type="ARBA" id="ARBA00023125"/>
    </source>
</evidence>
<dbReference type="InterPro" id="IPR009057">
    <property type="entry name" value="Homeodomain-like_sf"/>
</dbReference>
<dbReference type="EMBL" id="JAKXMK010000010">
    <property type="protein sequence ID" value="MCH6166727.1"/>
    <property type="molecule type" value="Genomic_DNA"/>
</dbReference>
<dbReference type="Proteomes" id="UP001299970">
    <property type="component" value="Unassembled WGS sequence"/>
</dbReference>
<dbReference type="InterPro" id="IPR050109">
    <property type="entry name" value="HTH-type_TetR-like_transc_reg"/>
</dbReference>
<dbReference type="InterPro" id="IPR004111">
    <property type="entry name" value="Repressor_TetR_C"/>
</dbReference>
<dbReference type="InterPro" id="IPR001647">
    <property type="entry name" value="HTH_TetR"/>
</dbReference>
<evidence type="ECO:0000256" key="1">
    <source>
        <dbReference type="ARBA" id="ARBA00023015"/>
    </source>
</evidence>